<dbReference type="EMBL" id="UYYB01024732">
    <property type="protein sequence ID" value="VDM72300.1"/>
    <property type="molecule type" value="Genomic_DNA"/>
</dbReference>
<proteinExistence type="inferred from homology"/>
<dbReference type="Proteomes" id="UP000270094">
    <property type="component" value="Unassembled WGS sequence"/>
</dbReference>
<accession>A0A3P7IH53</accession>
<dbReference type="Gene3D" id="1.10.510.10">
    <property type="entry name" value="Transferase(Phosphotransferase) domain 1"/>
    <property type="match status" value="1"/>
</dbReference>
<protein>
    <recommendedName>
        <fullName evidence="2">Protein kinase domain-containing protein</fullName>
    </recommendedName>
</protein>
<evidence type="ECO:0000259" key="2">
    <source>
        <dbReference type="PROSITE" id="PS50011"/>
    </source>
</evidence>
<dbReference type="PANTHER" id="PTHR48014:SF21">
    <property type="entry name" value="SERINE_THREONINE-PROTEIN KINASE FRAY2"/>
    <property type="match status" value="1"/>
</dbReference>
<dbReference type="GO" id="GO:0005524">
    <property type="term" value="F:ATP binding"/>
    <property type="evidence" value="ECO:0007669"/>
    <property type="project" value="InterPro"/>
</dbReference>
<dbReference type="GO" id="GO:1902554">
    <property type="term" value="C:serine/threonine protein kinase complex"/>
    <property type="evidence" value="ECO:0007669"/>
    <property type="project" value="TreeGrafter"/>
</dbReference>
<feature type="domain" description="Protein kinase" evidence="2">
    <location>
        <begin position="1"/>
        <end position="203"/>
    </location>
</feature>
<dbReference type="PANTHER" id="PTHR48014">
    <property type="entry name" value="SERINE/THREONINE-PROTEIN KINASE FRAY2"/>
    <property type="match status" value="1"/>
</dbReference>
<dbReference type="Pfam" id="PF00069">
    <property type="entry name" value="Pkinase"/>
    <property type="match status" value="1"/>
</dbReference>
<sequence length="228" mass="25849">MMSSYQCGIPEKAIAVILRQLLDALSYLHAQRIIHRSIRANHILIDAHGGVRLTGFRLSRRLSYNEKSTTDFDNHLESSLLWLAPEVLGQDLSGYTSKADIYSVGATLCEMANGFPPFGDMNRLEMLYEKSRGTTPRLLDSTTLPSYEEPSEHSERTFTESFHSITGLCLKANPVNRYFQKSECTWHYISRPDATALLSHPFLKKTKKSLLDLMPLAQKLEQVQRGDI</sequence>
<dbReference type="SMART" id="SM00220">
    <property type="entry name" value="S_TKc"/>
    <property type="match status" value="1"/>
</dbReference>
<dbReference type="GO" id="GO:0004672">
    <property type="term" value="F:protein kinase activity"/>
    <property type="evidence" value="ECO:0007669"/>
    <property type="project" value="InterPro"/>
</dbReference>
<evidence type="ECO:0000256" key="1">
    <source>
        <dbReference type="ARBA" id="ARBA00008874"/>
    </source>
</evidence>
<dbReference type="SUPFAM" id="SSF56112">
    <property type="entry name" value="Protein kinase-like (PK-like)"/>
    <property type="match status" value="1"/>
</dbReference>
<organism evidence="3 4">
    <name type="scientific">Strongylus vulgaris</name>
    <name type="common">Blood worm</name>
    <dbReference type="NCBI Taxonomy" id="40348"/>
    <lineage>
        <taxon>Eukaryota</taxon>
        <taxon>Metazoa</taxon>
        <taxon>Ecdysozoa</taxon>
        <taxon>Nematoda</taxon>
        <taxon>Chromadorea</taxon>
        <taxon>Rhabditida</taxon>
        <taxon>Rhabditina</taxon>
        <taxon>Rhabditomorpha</taxon>
        <taxon>Strongyloidea</taxon>
        <taxon>Strongylidae</taxon>
        <taxon>Strongylus</taxon>
    </lineage>
</organism>
<dbReference type="InterPro" id="IPR047173">
    <property type="entry name" value="STRAD_A/B-like"/>
</dbReference>
<evidence type="ECO:0000313" key="4">
    <source>
        <dbReference type="Proteomes" id="UP000270094"/>
    </source>
</evidence>
<keyword evidence="4" id="KW-1185">Reference proteome</keyword>
<dbReference type="GO" id="GO:0043539">
    <property type="term" value="F:protein serine/threonine kinase activator activity"/>
    <property type="evidence" value="ECO:0007669"/>
    <property type="project" value="InterPro"/>
</dbReference>
<dbReference type="PROSITE" id="PS50011">
    <property type="entry name" value="PROTEIN_KINASE_DOM"/>
    <property type="match status" value="1"/>
</dbReference>
<dbReference type="AlphaFoldDB" id="A0A3P7IH53"/>
<name>A0A3P7IH53_STRVU</name>
<dbReference type="GO" id="GO:0006611">
    <property type="term" value="P:protein export from nucleus"/>
    <property type="evidence" value="ECO:0007669"/>
    <property type="project" value="TreeGrafter"/>
</dbReference>
<dbReference type="InterPro" id="IPR011009">
    <property type="entry name" value="Kinase-like_dom_sf"/>
</dbReference>
<dbReference type="OrthoDB" id="840771at2759"/>
<gene>
    <name evidence="3" type="ORF">SVUK_LOCUS7298</name>
</gene>
<reference evidence="3 4" key="1">
    <citation type="submission" date="2018-11" db="EMBL/GenBank/DDBJ databases">
        <authorList>
            <consortium name="Pathogen Informatics"/>
        </authorList>
    </citation>
    <scope>NUCLEOTIDE SEQUENCE [LARGE SCALE GENOMIC DNA]</scope>
</reference>
<evidence type="ECO:0000313" key="3">
    <source>
        <dbReference type="EMBL" id="VDM72300.1"/>
    </source>
</evidence>
<dbReference type="InterPro" id="IPR000719">
    <property type="entry name" value="Prot_kinase_dom"/>
</dbReference>
<comment type="similarity">
    <text evidence="1">Belongs to the protein kinase superfamily. STE Ser/Thr protein kinase family. STE20 subfamily.</text>
</comment>